<name>A0A653CD95_CALMS</name>
<dbReference type="OrthoDB" id="6809336at2759"/>
<evidence type="ECO:0000313" key="2">
    <source>
        <dbReference type="Proteomes" id="UP000410492"/>
    </source>
</evidence>
<reference evidence="1 2" key="1">
    <citation type="submission" date="2019-01" db="EMBL/GenBank/DDBJ databases">
        <authorList>
            <person name="Sayadi A."/>
        </authorList>
    </citation>
    <scope>NUCLEOTIDE SEQUENCE [LARGE SCALE GENOMIC DNA]</scope>
</reference>
<sequence length="70" mass="7816">IVTEKLRELSAGERYLTAVPPAFPDRHSSVLAKPYPYSGKTPNTARINNWSNEEKPFVLRSTLTDSAAVR</sequence>
<protein>
    <submittedName>
        <fullName evidence="1">Uncharacterized protein</fullName>
    </submittedName>
</protein>
<feature type="non-terminal residue" evidence="1">
    <location>
        <position position="1"/>
    </location>
</feature>
<gene>
    <name evidence="1" type="ORF">CALMAC_LOCUS8149</name>
</gene>
<evidence type="ECO:0000313" key="1">
    <source>
        <dbReference type="EMBL" id="VEN45838.1"/>
    </source>
</evidence>
<accession>A0A653CD95</accession>
<dbReference type="Proteomes" id="UP000410492">
    <property type="component" value="Unassembled WGS sequence"/>
</dbReference>
<dbReference type="EMBL" id="CAACVG010007509">
    <property type="protein sequence ID" value="VEN45838.1"/>
    <property type="molecule type" value="Genomic_DNA"/>
</dbReference>
<dbReference type="AlphaFoldDB" id="A0A653CD95"/>
<keyword evidence="2" id="KW-1185">Reference proteome</keyword>
<organism evidence="1 2">
    <name type="scientific">Callosobruchus maculatus</name>
    <name type="common">Southern cowpea weevil</name>
    <name type="synonym">Pulse bruchid</name>
    <dbReference type="NCBI Taxonomy" id="64391"/>
    <lineage>
        <taxon>Eukaryota</taxon>
        <taxon>Metazoa</taxon>
        <taxon>Ecdysozoa</taxon>
        <taxon>Arthropoda</taxon>
        <taxon>Hexapoda</taxon>
        <taxon>Insecta</taxon>
        <taxon>Pterygota</taxon>
        <taxon>Neoptera</taxon>
        <taxon>Endopterygota</taxon>
        <taxon>Coleoptera</taxon>
        <taxon>Polyphaga</taxon>
        <taxon>Cucujiformia</taxon>
        <taxon>Chrysomeloidea</taxon>
        <taxon>Chrysomelidae</taxon>
        <taxon>Bruchinae</taxon>
        <taxon>Bruchini</taxon>
        <taxon>Callosobruchus</taxon>
    </lineage>
</organism>
<proteinExistence type="predicted"/>